<gene>
    <name evidence="1" type="ORF">AWU65_04080</name>
</gene>
<name>A0A163GUY8_9BACL</name>
<evidence type="ECO:0000313" key="1">
    <source>
        <dbReference type="EMBL" id="KZS45168.1"/>
    </source>
</evidence>
<reference evidence="1" key="1">
    <citation type="journal article" date="2016" name="Genome Announc.">
        <title>Draft genomes of two strains of Paenibacillus glucanolyticus with capability to degrade lignocellulose.</title>
        <authorList>
            <person name="Mathews S.L."/>
            <person name="Pawlak J."/>
            <person name="Grunden A.M."/>
        </authorList>
    </citation>
    <scope>NUCLEOTIDE SEQUENCE [LARGE SCALE GENOMIC DNA]</scope>
    <source>
        <strain evidence="1">SLM1</strain>
    </source>
</reference>
<comment type="caution">
    <text evidence="1">The sequence shown here is derived from an EMBL/GenBank/DDBJ whole genome shotgun (WGS) entry which is preliminary data.</text>
</comment>
<dbReference type="AlphaFoldDB" id="A0A163GUY8"/>
<dbReference type="OrthoDB" id="2622798at2"/>
<accession>A0A163GUY8</accession>
<dbReference type="RefSeq" id="WP_063477664.1">
    <property type="nucleotide sequence ID" value="NZ_JBCMWP010000019.1"/>
</dbReference>
<evidence type="ECO:0000313" key="2">
    <source>
        <dbReference type="Proteomes" id="UP000076796"/>
    </source>
</evidence>
<organism evidence="1 2">
    <name type="scientific">Paenibacillus glucanolyticus</name>
    <dbReference type="NCBI Taxonomy" id="59843"/>
    <lineage>
        <taxon>Bacteria</taxon>
        <taxon>Bacillati</taxon>
        <taxon>Bacillota</taxon>
        <taxon>Bacilli</taxon>
        <taxon>Bacillales</taxon>
        <taxon>Paenibacillaceae</taxon>
        <taxon>Paenibacillus</taxon>
    </lineage>
</organism>
<dbReference type="Proteomes" id="UP000076796">
    <property type="component" value="Unassembled WGS sequence"/>
</dbReference>
<protein>
    <submittedName>
        <fullName evidence="1">Uncharacterized protein</fullName>
    </submittedName>
</protein>
<dbReference type="EMBL" id="LWMH01000001">
    <property type="protein sequence ID" value="KZS45168.1"/>
    <property type="molecule type" value="Genomic_DNA"/>
</dbReference>
<proteinExistence type="predicted"/>
<sequence length="158" mass="17838">MKKKIIGGIIAVLIVAIILQVPNNLRYKLENAFGDPYTNFYGVYLGVMLNEIGGGYEEEISLDDQYKVDIDLAKYSGHKVDLFLYGRYVNSSDPLVIILNGKVIYNGQPEKEAANFYSKNYIKKHFVVDLTGSIQENKNKLMVTTGNATEEYELNIVK</sequence>
<keyword evidence="2" id="KW-1185">Reference proteome</keyword>